<sequence length="138" mass="15066">MSCPPPYTQQPYGQGYPPQPGFHPAPYPPQQQPYYPPNQCGYPSQCGYPQGYPQQGYPPQGYGYPQPQIVARKGISEQLTGDPIMIAADSKGTTVGYGHCWPVVVDVVWPNAAISAAMLNWANSDHCISAFLYSSNLL</sequence>
<gene>
    <name evidence="2" type="ORF">ASIM_LOCUS9857</name>
</gene>
<dbReference type="AlphaFoldDB" id="A0A0M3JR02"/>
<evidence type="ECO:0000256" key="1">
    <source>
        <dbReference type="SAM" id="MobiDB-lite"/>
    </source>
</evidence>
<keyword evidence="3" id="KW-1185">Reference proteome</keyword>
<dbReference type="WBParaSite" id="ASIM_0001012601-mRNA-1">
    <property type="protein sequence ID" value="ASIM_0001012601-mRNA-1"/>
    <property type="gene ID" value="ASIM_0001012601"/>
</dbReference>
<proteinExistence type="predicted"/>
<feature type="compositionally biased region" description="Pro residues" evidence="1">
    <location>
        <begin position="17"/>
        <end position="36"/>
    </location>
</feature>
<protein>
    <submittedName>
        <fullName evidence="4">Cysteine-rich and transmembrane domain-containing protein 1</fullName>
    </submittedName>
</protein>
<evidence type="ECO:0000313" key="2">
    <source>
        <dbReference type="EMBL" id="VDK41882.1"/>
    </source>
</evidence>
<reference evidence="4" key="1">
    <citation type="submission" date="2017-02" db="UniProtKB">
        <authorList>
            <consortium name="WormBaseParasite"/>
        </authorList>
    </citation>
    <scope>IDENTIFICATION</scope>
</reference>
<evidence type="ECO:0000313" key="4">
    <source>
        <dbReference type="WBParaSite" id="ASIM_0001012601-mRNA-1"/>
    </source>
</evidence>
<organism evidence="4">
    <name type="scientific">Anisakis simplex</name>
    <name type="common">Herring worm</name>
    <dbReference type="NCBI Taxonomy" id="6269"/>
    <lineage>
        <taxon>Eukaryota</taxon>
        <taxon>Metazoa</taxon>
        <taxon>Ecdysozoa</taxon>
        <taxon>Nematoda</taxon>
        <taxon>Chromadorea</taxon>
        <taxon>Rhabditida</taxon>
        <taxon>Spirurina</taxon>
        <taxon>Ascaridomorpha</taxon>
        <taxon>Ascaridoidea</taxon>
        <taxon>Anisakidae</taxon>
        <taxon>Anisakis</taxon>
        <taxon>Anisakis simplex complex</taxon>
    </lineage>
</organism>
<dbReference type="EMBL" id="UYRR01030973">
    <property type="protein sequence ID" value="VDK41882.1"/>
    <property type="molecule type" value="Genomic_DNA"/>
</dbReference>
<evidence type="ECO:0000313" key="3">
    <source>
        <dbReference type="Proteomes" id="UP000267096"/>
    </source>
</evidence>
<feature type="region of interest" description="Disordered" evidence="1">
    <location>
        <begin position="1"/>
        <end position="41"/>
    </location>
</feature>
<accession>A0A0M3JR02</accession>
<dbReference type="Proteomes" id="UP000267096">
    <property type="component" value="Unassembled WGS sequence"/>
</dbReference>
<name>A0A0M3JR02_ANISI</name>
<reference evidence="2 3" key="2">
    <citation type="submission" date="2018-11" db="EMBL/GenBank/DDBJ databases">
        <authorList>
            <consortium name="Pathogen Informatics"/>
        </authorList>
    </citation>
    <scope>NUCLEOTIDE SEQUENCE [LARGE SCALE GENOMIC DNA]</scope>
</reference>